<accession>A0A7X0HS84</accession>
<evidence type="ECO:0000256" key="7">
    <source>
        <dbReference type="ARBA" id="ARBA00023010"/>
    </source>
</evidence>
<dbReference type="AlphaFoldDB" id="A0A7X0HS84"/>
<feature type="transmembrane region" description="Helical" evidence="12">
    <location>
        <begin position="354"/>
        <end position="376"/>
    </location>
</feature>
<dbReference type="PRINTS" id="PR01755">
    <property type="entry name" value="SECFTRNLCASE"/>
</dbReference>
<dbReference type="InterPro" id="IPR005665">
    <property type="entry name" value="SecF_bac"/>
</dbReference>
<comment type="caution">
    <text evidence="17">The sequence shown here is derived from an EMBL/GenBank/DDBJ whole genome shotgun (WGS) entry which is preliminary data.</text>
</comment>
<dbReference type="HAMAP" id="MF_01464_B">
    <property type="entry name" value="SecF_B"/>
    <property type="match status" value="1"/>
</dbReference>
<keyword evidence="18" id="KW-1185">Reference proteome</keyword>
<dbReference type="NCBIfam" id="TIGR00916">
    <property type="entry name" value="2A0604s01"/>
    <property type="match status" value="1"/>
</dbReference>
<sequence length="757" mass="83495">MVKKSRIVTFVLFMILMGGLIGTTGKDILGNIKLGLDLQGGFEVLYEVQPAKKGQKIDHEVMTSTVQALNRRIDVLGVSEPKIDIEGNNRIRVQLAGVKDQDQAREILSTEANLTFRDANDRLMMDGADLAEGGAKQTFDQNGNPSVSLKLKSAKKFEDVSREIVSMAPNNYLVIWLDYEEGKDSFKNEVAKEKPKFISAPTVKEVFTQDTVSIVGNFTIEEAANLADILDAGALPVKLNEIYSTSVGAQFGEHAMQQTIFAGIIGIAAIFLFMIFYYRLPGFVATITLVVYLFLTVLIFDWMNVVLTLPGIAALILGVGTAVDANIITAERIKEEIRVGRSIKSAFKAGNTNSFSTVTDANMTLLLAAVVLFFYGTSSVKGFATGLIIGTLGSFFTNVYLSRWLLGLFVNSGLFDKPFWFGVKKSAIHDLKENIDTLDLSTKFDRFDFIKPRKKFLTASAALLVLGIILLAVLKLNLAIDFTSGSRVEILANESITKEEVAAELKKLDLVTDDIVISGDKQNIGVARFKGDKEEFLSKTKVAEIKAHFNKEWGADTNVSNVTPAVGKEIAKNALKGLLITCLGLIIFVAFRFELPMAVAAVIALLYASFFIIPFFSITRMEVDLTFIAALLTVVGYAINDTIVTFDRMRENMQKRRKIKTKEEIIEIANVSLRQTLGRSINTVLMVVLSVVAMMIFGNESIRSFAVALTIGLLVGTYSSVFIATPLWVEWKQKELKKKGVLVTFKEKKKRTDEPVV</sequence>
<dbReference type="GO" id="GO:0006605">
    <property type="term" value="P:protein targeting"/>
    <property type="evidence" value="ECO:0007669"/>
    <property type="project" value="UniProtKB-UniRule"/>
</dbReference>
<evidence type="ECO:0000256" key="4">
    <source>
        <dbReference type="ARBA" id="ARBA00022692"/>
    </source>
</evidence>
<feature type="transmembrane region" description="Helical" evidence="12">
    <location>
        <begin position="312"/>
        <end position="333"/>
    </location>
</feature>
<dbReference type="InterPro" id="IPR054384">
    <property type="entry name" value="SecDF_P1_head"/>
</dbReference>
<dbReference type="GO" id="GO:0043952">
    <property type="term" value="P:protein transport by the Sec complex"/>
    <property type="evidence" value="ECO:0007669"/>
    <property type="project" value="UniProtKB-UniRule"/>
</dbReference>
<feature type="transmembrane region" description="Helical" evidence="12">
    <location>
        <begin position="382"/>
        <end position="401"/>
    </location>
</feature>
<feature type="domain" description="SecDF P1 head subdomain" evidence="16">
    <location>
        <begin position="121"/>
        <end position="237"/>
    </location>
</feature>
<evidence type="ECO:0000256" key="12">
    <source>
        <dbReference type="HAMAP-Rule" id="MF_01463"/>
    </source>
</evidence>
<keyword evidence="3 12" id="KW-1003">Cell membrane</keyword>
<dbReference type="InterPro" id="IPR048634">
    <property type="entry name" value="SecD_SecF_C"/>
</dbReference>
<dbReference type="Pfam" id="PF07549">
    <property type="entry name" value="Sec_GG"/>
    <property type="match status" value="1"/>
</dbReference>
<comment type="subunit">
    <text evidence="12">Forms a complex with SecF. Part of the essential Sec protein translocation apparatus which comprises SecA, SecYEG and auxiliary proteins SecDF. Other proteins may also be involved.</text>
</comment>
<feature type="transmembrane region" description="Helical" evidence="12">
    <location>
        <begin position="260"/>
        <end position="278"/>
    </location>
</feature>
<keyword evidence="6 12" id="KW-1133">Transmembrane helix</keyword>
<organism evidence="17 18">
    <name type="scientific">Bacillus benzoevorans</name>
    <dbReference type="NCBI Taxonomy" id="1456"/>
    <lineage>
        <taxon>Bacteria</taxon>
        <taxon>Bacillati</taxon>
        <taxon>Bacillota</taxon>
        <taxon>Bacilli</taxon>
        <taxon>Bacillales</taxon>
        <taxon>Bacillaceae</taxon>
        <taxon>Bacillus</taxon>
    </lineage>
</organism>
<evidence type="ECO:0000259" key="14">
    <source>
        <dbReference type="Pfam" id="PF02355"/>
    </source>
</evidence>
<comment type="similarity">
    <text evidence="13">Belongs to the SecD/SecF family. SecF subfamily.</text>
</comment>
<dbReference type="FunFam" id="1.20.1640.10:FF:000004">
    <property type="entry name" value="Protein translocase subunit SecD"/>
    <property type="match status" value="1"/>
</dbReference>
<proteinExistence type="inferred from homology"/>
<dbReference type="EMBL" id="JACHGK010000008">
    <property type="protein sequence ID" value="MBB6445908.1"/>
    <property type="molecule type" value="Genomic_DNA"/>
</dbReference>
<feature type="domain" description="Protein export membrane protein SecD/SecF C-terminal" evidence="14">
    <location>
        <begin position="241"/>
        <end position="405"/>
    </location>
</feature>
<protein>
    <recommendedName>
        <fullName evidence="12 13">Multifunctional fusion protein</fullName>
    </recommendedName>
    <domain>
        <recommendedName>
            <fullName evidence="12">Protein translocase subunit SecD</fullName>
        </recommendedName>
    </domain>
    <domain>
        <recommendedName>
            <fullName evidence="13">Protein-export membrane protein SecF</fullName>
        </recommendedName>
    </domain>
</protein>
<evidence type="ECO:0000256" key="10">
    <source>
        <dbReference type="ARBA" id="ARBA00060856"/>
    </source>
</evidence>
<dbReference type="InterPro" id="IPR022646">
    <property type="entry name" value="SecD/SecF_CS"/>
</dbReference>
<dbReference type="PANTHER" id="PTHR30081">
    <property type="entry name" value="PROTEIN-EXPORT MEMBRANE PROTEIN SEC"/>
    <property type="match status" value="1"/>
</dbReference>
<dbReference type="Pfam" id="PF21760">
    <property type="entry name" value="SecD_1st"/>
    <property type="match status" value="1"/>
</dbReference>
<comment type="function">
    <text evidence="9 12">Part of the Sec protein translocase complex. Interacts with the SecYEG preprotein conducting channel. SecDF uses the proton motive force (PMF) to complete protein translocation after the ATP-dependent function of SecA.</text>
</comment>
<reference evidence="17 18" key="1">
    <citation type="submission" date="2020-08" db="EMBL/GenBank/DDBJ databases">
        <title>Genomic Encyclopedia of Type Strains, Phase IV (KMG-IV): sequencing the most valuable type-strain genomes for metagenomic binning, comparative biology and taxonomic classification.</title>
        <authorList>
            <person name="Goeker M."/>
        </authorList>
    </citation>
    <scope>NUCLEOTIDE SEQUENCE [LARGE SCALE GENOMIC DNA]</scope>
    <source>
        <strain evidence="17 18">DSM 5391</strain>
    </source>
</reference>
<keyword evidence="4 12" id="KW-0812">Transmembrane</keyword>
<evidence type="ECO:0000313" key="18">
    <source>
        <dbReference type="Proteomes" id="UP000531594"/>
    </source>
</evidence>
<dbReference type="Gene3D" id="1.20.1640.10">
    <property type="entry name" value="Multidrug efflux transporter AcrB transmembrane domain"/>
    <property type="match status" value="2"/>
</dbReference>
<evidence type="ECO:0000256" key="3">
    <source>
        <dbReference type="ARBA" id="ARBA00022475"/>
    </source>
</evidence>
<dbReference type="RefSeq" id="WP_184526394.1">
    <property type="nucleotide sequence ID" value="NZ_JACHGK010000008.1"/>
</dbReference>
<dbReference type="InterPro" id="IPR022813">
    <property type="entry name" value="SecD/SecF_arch_bac"/>
</dbReference>
<evidence type="ECO:0000259" key="16">
    <source>
        <dbReference type="Pfam" id="PF22599"/>
    </source>
</evidence>
<feature type="domain" description="Protein export membrane protein SecD/SecF C-terminal" evidence="14">
    <location>
        <begin position="555"/>
        <end position="733"/>
    </location>
</feature>
<feature type="transmembrane region" description="Helical" evidence="12">
    <location>
        <begin position="456"/>
        <end position="474"/>
    </location>
</feature>
<evidence type="ECO:0000256" key="2">
    <source>
        <dbReference type="ARBA" id="ARBA00022448"/>
    </source>
</evidence>
<dbReference type="Pfam" id="PF22599">
    <property type="entry name" value="SecDF_P1_head"/>
    <property type="match status" value="1"/>
</dbReference>
<comment type="similarity">
    <text evidence="10">In the C-terminal section; belongs to the SecD/SecF family. SecF subfamily.</text>
</comment>
<dbReference type="NCBIfam" id="TIGR00966">
    <property type="entry name" value="transloc_SecF"/>
    <property type="match status" value="1"/>
</dbReference>
<dbReference type="InterPro" id="IPR048631">
    <property type="entry name" value="SecD_1st"/>
</dbReference>
<dbReference type="InterPro" id="IPR005791">
    <property type="entry name" value="SecD"/>
</dbReference>
<evidence type="ECO:0000256" key="11">
    <source>
        <dbReference type="ARBA" id="ARBA00061053"/>
    </source>
</evidence>
<gene>
    <name evidence="13" type="primary">secF</name>
    <name evidence="12" type="synonym">secD</name>
    <name evidence="17" type="ORF">HNR53_002557</name>
</gene>
<feature type="transmembrane region" description="Helical" evidence="12">
    <location>
        <begin position="705"/>
        <end position="729"/>
    </location>
</feature>
<feature type="transmembrane region" description="Helical" evidence="12">
    <location>
        <begin position="283"/>
        <end position="300"/>
    </location>
</feature>
<feature type="transmembrane region" description="Helical" evidence="12">
    <location>
        <begin position="574"/>
        <end position="591"/>
    </location>
</feature>
<feature type="transmembrane region" description="Helical" evidence="12">
    <location>
        <begin position="598"/>
        <end position="619"/>
    </location>
</feature>
<evidence type="ECO:0000256" key="6">
    <source>
        <dbReference type="ARBA" id="ARBA00022989"/>
    </source>
</evidence>
<evidence type="ECO:0000313" key="17">
    <source>
        <dbReference type="EMBL" id="MBB6445908.1"/>
    </source>
</evidence>
<dbReference type="InterPro" id="IPR055344">
    <property type="entry name" value="SecD_SecF_C_bact"/>
</dbReference>
<dbReference type="PANTHER" id="PTHR30081:SF1">
    <property type="entry name" value="PROTEIN TRANSLOCASE SUBUNIT SECD"/>
    <property type="match status" value="1"/>
</dbReference>
<feature type="transmembrane region" description="Helical" evidence="12">
    <location>
        <begin position="625"/>
        <end position="646"/>
    </location>
</feature>
<dbReference type="NCBIfam" id="NF009581">
    <property type="entry name" value="PRK13024.1-1"/>
    <property type="match status" value="1"/>
</dbReference>
<keyword evidence="8 12" id="KW-0472">Membrane</keyword>
<dbReference type="Proteomes" id="UP000531594">
    <property type="component" value="Unassembled WGS sequence"/>
</dbReference>
<dbReference type="NCBIfam" id="TIGR01129">
    <property type="entry name" value="secD"/>
    <property type="match status" value="1"/>
</dbReference>
<dbReference type="SUPFAM" id="SSF82866">
    <property type="entry name" value="Multidrug efflux transporter AcrB transmembrane domain"/>
    <property type="match status" value="2"/>
</dbReference>
<feature type="transmembrane region" description="Helical" evidence="12">
    <location>
        <begin position="681"/>
        <end position="699"/>
    </location>
</feature>
<evidence type="ECO:0000256" key="13">
    <source>
        <dbReference type="HAMAP-Rule" id="MF_01464"/>
    </source>
</evidence>
<evidence type="ECO:0000256" key="1">
    <source>
        <dbReference type="ARBA" id="ARBA00004651"/>
    </source>
</evidence>
<comment type="similarity">
    <text evidence="12">Belongs to the SecD/SecF family. SecD subfamily.</text>
</comment>
<comment type="similarity">
    <text evidence="11">In the N-terminal section; belongs to the SecD/SecF family. SecD subfamily.</text>
</comment>
<comment type="subcellular location">
    <subcellularLocation>
        <location evidence="1 12">Cell membrane</location>
        <topology evidence="1 12">Multi-pass membrane protein</topology>
    </subcellularLocation>
</comment>
<feature type="domain" description="Protein translocase subunit SecDF P1" evidence="15">
    <location>
        <begin position="62"/>
        <end position="120"/>
    </location>
</feature>
<dbReference type="Gene3D" id="3.30.70.3220">
    <property type="match status" value="1"/>
</dbReference>
<keyword evidence="7 12" id="KW-0811">Translocation</keyword>
<dbReference type="GO" id="GO:0015450">
    <property type="term" value="F:protein-transporting ATPase activity"/>
    <property type="evidence" value="ECO:0007669"/>
    <property type="project" value="InterPro"/>
</dbReference>
<keyword evidence="5 12" id="KW-0653">Protein transport</keyword>
<evidence type="ECO:0000256" key="8">
    <source>
        <dbReference type="ARBA" id="ARBA00023136"/>
    </source>
</evidence>
<dbReference type="HAMAP" id="MF_01463_B">
    <property type="entry name" value="SecD_B"/>
    <property type="match status" value="1"/>
</dbReference>
<keyword evidence="2 12" id="KW-0813">Transport</keyword>
<evidence type="ECO:0000259" key="15">
    <source>
        <dbReference type="Pfam" id="PF21760"/>
    </source>
</evidence>
<comment type="caution">
    <text evidence="12">Lacks conserved residue(s) required for the propagation of feature annotation.</text>
</comment>
<evidence type="ECO:0000256" key="9">
    <source>
        <dbReference type="ARBA" id="ARBA00059018"/>
    </source>
</evidence>
<dbReference type="InterPro" id="IPR022645">
    <property type="entry name" value="SecD/SecF_bac"/>
</dbReference>
<comment type="subunit">
    <text evidence="13">Forms a complex with SecD. Part of the essential Sec protein translocation apparatus which comprises SecA, SecYEG and auxiliary proteins SecDF. Other proteins may also be involved.</text>
</comment>
<dbReference type="GO" id="GO:0005886">
    <property type="term" value="C:plasma membrane"/>
    <property type="evidence" value="ECO:0007669"/>
    <property type="project" value="UniProtKB-SubCell"/>
</dbReference>
<dbReference type="FunFam" id="1.20.1640.10:FF:000024">
    <property type="entry name" value="Multifunctional fusion protein"/>
    <property type="match status" value="1"/>
</dbReference>
<name>A0A7X0HS84_9BACI</name>
<dbReference type="GO" id="GO:0065002">
    <property type="term" value="P:intracellular protein transmembrane transport"/>
    <property type="evidence" value="ECO:0007669"/>
    <property type="project" value="UniProtKB-UniRule"/>
</dbReference>
<evidence type="ECO:0000256" key="5">
    <source>
        <dbReference type="ARBA" id="ARBA00022927"/>
    </source>
</evidence>
<dbReference type="Pfam" id="PF02355">
    <property type="entry name" value="SecD_SecF_C"/>
    <property type="match status" value="2"/>
</dbReference>